<dbReference type="PROSITE" id="PS50119">
    <property type="entry name" value="ZF_BBOX"/>
    <property type="match status" value="1"/>
</dbReference>
<dbReference type="Pfam" id="PF13843">
    <property type="entry name" value="DDE_Tnp_1_7"/>
    <property type="match status" value="1"/>
</dbReference>
<proteinExistence type="predicted"/>
<dbReference type="GO" id="GO:0008270">
    <property type="term" value="F:zinc ion binding"/>
    <property type="evidence" value="ECO:0007669"/>
    <property type="project" value="UniProtKB-KW"/>
</dbReference>
<reference evidence="4 5" key="1">
    <citation type="submission" date="2019-08" db="EMBL/GenBank/DDBJ databases">
        <title>Whole genome of Aphis craccivora.</title>
        <authorList>
            <person name="Voronova N.V."/>
            <person name="Shulinski R.S."/>
            <person name="Bandarenka Y.V."/>
            <person name="Zhorov D.G."/>
            <person name="Warner D."/>
        </authorList>
    </citation>
    <scope>NUCLEOTIDE SEQUENCE [LARGE SCALE GENOMIC DNA]</scope>
    <source>
        <strain evidence="4">180601</strain>
        <tissue evidence="4">Whole Body</tissue>
    </source>
</reference>
<sequence>MTYIKYPNVRMYWSFLPGMRMDLIANNMTVNRFSEIKRFLHFANNESKPNTNDPSSDKYWKLRPILSMLHDSFHAAATPEENVAIDEMMVPFKGRSSQKQYLKSKPKKWGFKVWVMANSDGYVNCFELYQGASNTSIKSQYGPIGDTVIRLCHGLIGKNHKLFMDNLFTSVPLLRHLRDQHILVLGTLRLNRVSGIKDHLLDGKYLQRGWTSLATSNDNITVLRWQDNKLVHTISTYAGAIPEDKAKRFDRKSRTTIEITLPYAISEYNRFMGGVDIMDRMIAHYPHGFKNRKWYLRIFFHFLNISIINSWILFKKSIDPNLPLVQFKASLVWTLLQLGKQSPKRGRKSDSFTQLPTKKKPTRVVSTPAEIRYDNNNHYPLKTYAKNANRCHEERCHSKTRYICQKCEVPLCPECMSNYHTKNK</sequence>
<keyword evidence="5" id="KW-1185">Reference proteome</keyword>
<evidence type="ECO:0000256" key="1">
    <source>
        <dbReference type="PROSITE-ProRule" id="PRU00024"/>
    </source>
</evidence>
<feature type="domain" description="B box-type" evidence="3">
    <location>
        <begin position="386"/>
        <end position="424"/>
    </location>
</feature>
<dbReference type="InterPro" id="IPR029526">
    <property type="entry name" value="PGBD"/>
</dbReference>
<keyword evidence="1" id="KW-0863">Zinc-finger</keyword>
<dbReference type="PANTHER" id="PTHR47272">
    <property type="entry name" value="DDE_TNP_1_7 DOMAIN-CONTAINING PROTEIN"/>
    <property type="match status" value="1"/>
</dbReference>
<name>A0A6G0WHZ3_APHCR</name>
<protein>
    <submittedName>
        <fullName evidence="4">PiggyBac transposable element-derived protein 3-like</fullName>
    </submittedName>
</protein>
<dbReference type="Proteomes" id="UP000478052">
    <property type="component" value="Unassembled WGS sequence"/>
</dbReference>
<feature type="region of interest" description="Disordered" evidence="2">
    <location>
        <begin position="342"/>
        <end position="362"/>
    </location>
</feature>
<evidence type="ECO:0000259" key="3">
    <source>
        <dbReference type="PROSITE" id="PS50119"/>
    </source>
</evidence>
<dbReference type="AlphaFoldDB" id="A0A6G0WHZ3"/>
<gene>
    <name evidence="4" type="ORF">FWK35_00027389</name>
</gene>
<dbReference type="InterPro" id="IPR000315">
    <property type="entry name" value="Znf_B-box"/>
</dbReference>
<evidence type="ECO:0000313" key="5">
    <source>
        <dbReference type="Proteomes" id="UP000478052"/>
    </source>
</evidence>
<keyword evidence="1" id="KW-0479">Metal-binding</keyword>
<dbReference type="OrthoDB" id="122438at2759"/>
<evidence type="ECO:0000256" key="2">
    <source>
        <dbReference type="SAM" id="MobiDB-lite"/>
    </source>
</evidence>
<comment type="caution">
    <text evidence="4">The sequence shown here is derived from an EMBL/GenBank/DDBJ whole genome shotgun (WGS) entry which is preliminary data.</text>
</comment>
<dbReference type="CDD" id="cd19757">
    <property type="entry name" value="Bbox1"/>
    <property type="match status" value="1"/>
</dbReference>
<dbReference type="PANTHER" id="PTHR47272:SF2">
    <property type="entry name" value="PIGGYBAC TRANSPOSABLE ELEMENT-DERIVED PROTEIN 3-LIKE"/>
    <property type="match status" value="1"/>
</dbReference>
<accession>A0A6G0WHZ3</accession>
<evidence type="ECO:0000313" key="4">
    <source>
        <dbReference type="EMBL" id="KAF0726821.1"/>
    </source>
</evidence>
<organism evidence="4 5">
    <name type="scientific">Aphis craccivora</name>
    <name type="common">Cowpea aphid</name>
    <dbReference type="NCBI Taxonomy" id="307492"/>
    <lineage>
        <taxon>Eukaryota</taxon>
        <taxon>Metazoa</taxon>
        <taxon>Ecdysozoa</taxon>
        <taxon>Arthropoda</taxon>
        <taxon>Hexapoda</taxon>
        <taxon>Insecta</taxon>
        <taxon>Pterygota</taxon>
        <taxon>Neoptera</taxon>
        <taxon>Paraneoptera</taxon>
        <taxon>Hemiptera</taxon>
        <taxon>Sternorrhyncha</taxon>
        <taxon>Aphidomorpha</taxon>
        <taxon>Aphidoidea</taxon>
        <taxon>Aphididae</taxon>
        <taxon>Aphidini</taxon>
        <taxon>Aphis</taxon>
        <taxon>Aphis</taxon>
    </lineage>
</organism>
<dbReference type="EMBL" id="VUJU01008713">
    <property type="protein sequence ID" value="KAF0726821.1"/>
    <property type="molecule type" value="Genomic_DNA"/>
</dbReference>
<keyword evidence="1" id="KW-0862">Zinc</keyword>